<proteinExistence type="inferred from homology"/>
<dbReference type="Pfam" id="PF10520">
    <property type="entry name" value="Lipid_desat"/>
    <property type="match status" value="1"/>
</dbReference>
<dbReference type="EMBL" id="OZ075136">
    <property type="protein sequence ID" value="CAL5003602.1"/>
    <property type="molecule type" value="Genomic_DNA"/>
</dbReference>
<evidence type="ECO:0000313" key="9">
    <source>
        <dbReference type="EMBL" id="CAL5003602.1"/>
    </source>
</evidence>
<accession>A0ABC9BN94</accession>
<dbReference type="GO" id="GO:0016020">
    <property type="term" value="C:membrane"/>
    <property type="evidence" value="ECO:0007669"/>
    <property type="project" value="UniProtKB-SubCell"/>
</dbReference>
<feature type="domain" description="Lipid desaturase" evidence="8">
    <location>
        <begin position="86"/>
        <end position="261"/>
    </location>
</feature>
<dbReference type="PANTHER" id="PTHR48231:SF1">
    <property type="entry name" value="OS08G0187900 PROTEIN"/>
    <property type="match status" value="1"/>
</dbReference>
<sequence>MQTWPCAPTVAQAASTTTTTPSMSTAPSSHDVVPDEMRSTWPHRALTLAGFLAILSSLLTTARLVTASASPTADLLAAAIAAFAGYSLADLATGVYHWLIDNYGGADTPVLGAQIAAFKDHHLRPSAIILLEPCNNLHVAAGVVAVALPAAGAALSAGGGCGSPAAAHAFASVLAACVMLSVQFHAWAHERPARLPPGVAALQDAGVLLSPSQHAWHHRPPHDNTYCTVSGMWNGVLDGYKVFEAAEKVIYRATGVKPRSWVLKV</sequence>
<reference evidence="9" key="1">
    <citation type="submission" date="2024-10" db="EMBL/GenBank/DDBJ databases">
        <authorList>
            <person name="Ryan C."/>
        </authorList>
    </citation>
    <scope>NUCLEOTIDE SEQUENCE [LARGE SCALE GENOMIC DNA]</scope>
</reference>
<feature type="compositionally biased region" description="Low complexity" evidence="6">
    <location>
        <begin position="7"/>
        <end position="29"/>
    </location>
</feature>
<evidence type="ECO:0000256" key="1">
    <source>
        <dbReference type="ARBA" id="ARBA00004141"/>
    </source>
</evidence>
<name>A0ABC9BN94_9POAL</name>
<feature type="transmembrane region" description="Helical" evidence="7">
    <location>
        <begin position="77"/>
        <end position="99"/>
    </location>
</feature>
<comment type="subcellular location">
    <subcellularLocation>
        <location evidence="1">Membrane</location>
        <topology evidence="1">Multi-pass membrane protein</topology>
    </subcellularLocation>
</comment>
<gene>
    <name evidence="9" type="ORF">URODEC1_LOCUS66490</name>
</gene>
<protein>
    <recommendedName>
        <fullName evidence="8">Lipid desaturase domain-containing protein</fullName>
    </recommendedName>
</protein>
<feature type="region of interest" description="Disordered" evidence="6">
    <location>
        <begin position="1"/>
        <end position="35"/>
    </location>
</feature>
<keyword evidence="5 7" id="KW-0472">Membrane</keyword>
<dbReference type="Proteomes" id="UP001497457">
    <property type="component" value="Chromosome 26rd"/>
</dbReference>
<evidence type="ECO:0000313" key="10">
    <source>
        <dbReference type="Proteomes" id="UP001497457"/>
    </source>
</evidence>
<evidence type="ECO:0000256" key="5">
    <source>
        <dbReference type="ARBA" id="ARBA00023136"/>
    </source>
</evidence>
<evidence type="ECO:0000256" key="6">
    <source>
        <dbReference type="SAM" id="MobiDB-lite"/>
    </source>
</evidence>
<dbReference type="AlphaFoldDB" id="A0ABC9BN94"/>
<dbReference type="InterPro" id="IPR019547">
    <property type="entry name" value="Lipid_desat"/>
</dbReference>
<evidence type="ECO:0000259" key="8">
    <source>
        <dbReference type="Pfam" id="PF10520"/>
    </source>
</evidence>
<keyword evidence="10" id="KW-1185">Reference proteome</keyword>
<evidence type="ECO:0000256" key="2">
    <source>
        <dbReference type="ARBA" id="ARBA00007620"/>
    </source>
</evidence>
<evidence type="ECO:0000256" key="3">
    <source>
        <dbReference type="ARBA" id="ARBA00022692"/>
    </source>
</evidence>
<organism evidence="9 10">
    <name type="scientific">Urochloa decumbens</name>
    <dbReference type="NCBI Taxonomy" id="240449"/>
    <lineage>
        <taxon>Eukaryota</taxon>
        <taxon>Viridiplantae</taxon>
        <taxon>Streptophyta</taxon>
        <taxon>Embryophyta</taxon>
        <taxon>Tracheophyta</taxon>
        <taxon>Spermatophyta</taxon>
        <taxon>Magnoliopsida</taxon>
        <taxon>Liliopsida</taxon>
        <taxon>Poales</taxon>
        <taxon>Poaceae</taxon>
        <taxon>PACMAD clade</taxon>
        <taxon>Panicoideae</taxon>
        <taxon>Panicodae</taxon>
        <taxon>Paniceae</taxon>
        <taxon>Melinidinae</taxon>
        <taxon>Urochloa</taxon>
    </lineage>
</organism>
<keyword evidence="4 7" id="KW-1133">Transmembrane helix</keyword>
<evidence type="ECO:0000256" key="7">
    <source>
        <dbReference type="SAM" id="Phobius"/>
    </source>
</evidence>
<evidence type="ECO:0000256" key="4">
    <source>
        <dbReference type="ARBA" id="ARBA00022989"/>
    </source>
</evidence>
<comment type="similarity">
    <text evidence="2">Belongs to the fatty acid desaturase CarF family.</text>
</comment>
<keyword evidence="3 7" id="KW-0812">Transmembrane</keyword>
<dbReference type="PANTHER" id="PTHR48231">
    <property type="entry name" value="TMEM189_B_DMAIN DOMAIN-CONTAINING PROTEIN"/>
    <property type="match status" value="1"/>
</dbReference>
<feature type="transmembrane region" description="Helical" evidence="7">
    <location>
        <begin position="45"/>
        <end position="65"/>
    </location>
</feature>